<dbReference type="InterPro" id="IPR013325">
    <property type="entry name" value="RNA_pol_sigma_r2"/>
</dbReference>
<dbReference type="Gene3D" id="1.10.10.10">
    <property type="entry name" value="Winged helix-like DNA-binding domain superfamily/Winged helix DNA-binding domain"/>
    <property type="match status" value="1"/>
</dbReference>
<dbReference type="Pfam" id="PF07638">
    <property type="entry name" value="Sigma70_ECF"/>
    <property type="match status" value="1"/>
</dbReference>
<name>A0ABU8WYV4_9BURK</name>
<dbReference type="NCBIfam" id="TIGR02937">
    <property type="entry name" value="sigma70-ECF"/>
    <property type="match status" value="1"/>
</dbReference>
<evidence type="ECO:0000259" key="5">
    <source>
        <dbReference type="Pfam" id="PF07638"/>
    </source>
</evidence>
<protein>
    <submittedName>
        <fullName evidence="6">ECF-type sigma factor</fullName>
    </submittedName>
</protein>
<dbReference type="Gene3D" id="1.10.1740.10">
    <property type="match status" value="1"/>
</dbReference>
<evidence type="ECO:0000256" key="1">
    <source>
        <dbReference type="ARBA" id="ARBA00010641"/>
    </source>
</evidence>
<organism evidence="6 7">
    <name type="scientific">Variovorax rhizosphaerae</name>
    <dbReference type="NCBI Taxonomy" id="1836200"/>
    <lineage>
        <taxon>Bacteria</taxon>
        <taxon>Pseudomonadati</taxon>
        <taxon>Pseudomonadota</taxon>
        <taxon>Betaproteobacteria</taxon>
        <taxon>Burkholderiales</taxon>
        <taxon>Comamonadaceae</taxon>
        <taxon>Variovorax</taxon>
    </lineage>
</organism>
<dbReference type="InterPro" id="IPR013324">
    <property type="entry name" value="RNA_pol_sigma_r3/r4-like"/>
</dbReference>
<keyword evidence="4" id="KW-0804">Transcription</keyword>
<dbReference type="InterPro" id="IPR014284">
    <property type="entry name" value="RNA_pol_sigma-70_dom"/>
</dbReference>
<gene>
    <name evidence="6" type="ORF">WKW82_39320</name>
</gene>
<evidence type="ECO:0000313" key="7">
    <source>
        <dbReference type="Proteomes" id="UP001385892"/>
    </source>
</evidence>
<evidence type="ECO:0000256" key="2">
    <source>
        <dbReference type="ARBA" id="ARBA00023015"/>
    </source>
</evidence>
<accession>A0ABU8WYV4</accession>
<reference evidence="6 7" key="1">
    <citation type="submission" date="2024-03" db="EMBL/GenBank/DDBJ databases">
        <title>Novel species of the genus Variovorax.</title>
        <authorList>
            <person name="Liu Q."/>
            <person name="Xin Y.-H."/>
        </authorList>
    </citation>
    <scope>NUCLEOTIDE SEQUENCE [LARGE SCALE GENOMIC DNA]</scope>
    <source>
        <strain evidence="6 7">KACC 18900</strain>
    </source>
</reference>
<dbReference type="RefSeq" id="WP_340348643.1">
    <property type="nucleotide sequence ID" value="NZ_JBBKZT010000060.1"/>
</dbReference>
<dbReference type="Proteomes" id="UP001385892">
    <property type="component" value="Unassembled WGS sequence"/>
</dbReference>
<dbReference type="InterPro" id="IPR011517">
    <property type="entry name" value="RNA_pol_sigma70_ECF-like"/>
</dbReference>
<comment type="similarity">
    <text evidence="1">Belongs to the sigma-70 factor family. ECF subfamily.</text>
</comment>
<evidence type="ECO:0000313" key="6">
    <source>
        <dbReference type="EMBL" id="MEJ8852703.1"/>
    </source>
</evidence>
<dbReference type="InterPro" id="IPR036388">
    <property type="entry name" value="WH-like_DNA-bd_sf"/>
</dbReference>
<evidence type="ECO:0000256" key="4">
    <source>
        <dbReference type="ARBA" id="ARBA00023163"/>
    </source>
</evidence>
<comment type="caution">
    <text evidence="6">The sequence shown here is derived from an EMBL/GenBank/DDBJ whole genome shotgun (WGS) entry which is preliminary data.</text>
</comment>
<dbReference type="PANTHER" id="PTHR43133">
    <property type="entry name" value="RNA POLYMERASE ECF-TYPE SIGMA FACTO"/>
    <property type="match status" value="1"/>
</dbReference>
<proteinExistence type="inferred from homology"/>
<dbReference type="PANTHER" id="PTHR43133:SF39">
    <property type="entry name" value="SIMILAR TO RNA POLYMERASE SIGMA-E FACTOR"/>
    <property type="match status" value="1"/>
</dbReference>
<sequence length="188" mass="21392">MDDHIAAQIHRVNAKEPGAQDALFAAAYGELRRLARSRLRSMGRCSSLDTTELVHESYFRFIRRGELQTESRRAFFAYASCVMRSVIVDEARGRLTDRRGGDSKFITLDTQVEESTSNGESELVWVHEALEVLAEVEPRLAKVVEMRYFGGYAEVEIADALGTTDRTVRRDWEKARMLLRALLEEGPH</sequence>
<evidence type="ECO:0000256" key="3">
    <source>
        <dbReference type="ARBA" id="ARBA00023082"/>
    </source>
</evidence>
<dbReference type="InterPro" id="IPR039425">
    <property type="entry name" value="RNA_pol_sigma-70-like"/>
</dbReference>
<keyword evidence="7" id="KW-1185">Reference proteome</keyword>
<dbReference type="InterPro" id="IPR053812">
    <property type="entry name" value="HTH_Sigma70_ECF-like"/>
</dbReference>
<keyword evidence="3" id="KW-0731">Sigma factor</keyword>
<dbReference type="SUPFAM" id="SSF88659">
    <property type="entry name" value="Sigma3 and sigma4 domains of RNA polymerase sigma factors"/>
    <property type="match status" value="1"/>
</dbReference>
<keyword evidence="2" id="KW-0805">Transcription regulation</keyword>
<feature type="domain" description="RNA polymerase sigma-70 ECF-like HTH" evidence="5">
    <location>
        <begin position="5"/>
        <end position="181"/>
    </location>
</feature>
<dbReference type="EMBL" id="JBBKZT010000060">
    <property type="protein sequence ID" value="MEJ8852703.1"/>
    <property type="molecule type" value="Genomic_DNA"/>
</dbReference>
<dbReference type="SUPFAM" id="SSF88946">
    <property type="entry name" value="Sigma2 domain of RNA polymerase sigma factors"/>
    <property type="match status" value="1"/>
</dbReference>
<dbReference type="NCBIfam" id="TIGR02999">
    <property type="entry name" value="Sig-70_X6"/>
    <property type="match status" value="1"/>
</dbReference>